<comment type="caution">
    <text evidence="3">The sequence shown here is derived from an EMBL/GenBank/DDBJ whole genome shotgun (WGS) entry which is preliminary data.</text>
</comment>
<organism evidence="3 4">
    <name type="scientific">Isoptericola halotolerans</name>
    <dbReference type="NCBI Taxonomy" id="300560"/>
    <lineage>
        <taxon>Bacteria</taxon>
        <taxon>Bacillati</taxon>
        <taxon>Actinomycetota</taxon>
        <taxon>Actinomycetes</taxon>
        <taxon>Micrococcales</taxon>
        <taxon>Promicromonosporaceae</taxon>
        <taxon>Isoptericola</taxon>
    </lineage>
</organism>
<feature type="compositionally biased region" description="Acidic residues" evidence="1">
    <location>
        <begin position="39"/>
        <end position="70"/>
    </location>
</feature>
<dbReference type="EMBL" id="JABEZU010000001">
    <property type="protein sequence ID" value="NOV95747.1"/>
    <property type="molecule type" value="Genomic_DNA"/>
</dbReference>
<evidence type="ECO:0000256" key="1">
    <source>
        <dbReference type="SAM" id="MobiDB-lite"/>
    </source>
</evidence>
<proteinExistence type="predicted"/>
<feature type="signal peptide" evidence="2">
    <location>
        <begin position="1"/>
        <end position="29"/>
    </location>
</feature>
<gene>
    <name evidence="3" type="ORF">HDG69_000300</name>
</gene>
<evidence type="ECO:0000313" key="4">
    <source>
        <dbReference type="Proteomes" id="UP000757540"/>
    </source>
</evidence>
<evidence type="ECO:0000256" key="2">
    <source>
        <dbReference type="SAM" id="SignalP"/>
    </source>
</evidence>
<reference evidence="3 4" key="1">
    <citation type="submission" date="2020-05" db="EMBL/GenBank/DDBJ databases">
        <title>Genomic Encyclopedia of Type Strains, Phase III (KMG-III): the genomes of soil and plant-associated and newly described type strains.</title>
        <authorList>
            <person name="Whitman W."/>
        </authorList>
    </citation>
    <scope>NUCLEOTIDE SEQUENCE [LARGE SCALE GENOMIC DNA]</scope>
    <source>
        <strain evidence="3 4">KCTC 19046</strain>
    </source>
</reference>
<keyword evidence="2" id="KW-0732">Signal</keyword>
<accession>A0ABX2A1W7</accession>
<dbReference type="RefSeq" id="WP_171782014.1">
    <property type="nucleotide sequence ID" value="NZ_BAAAML010000002.1"/>
</dbReference>
<feature type="chain" id="PRO_5047033250" description="Telomeric repeat-binding factor 2" evidence="2">
    <location>
        <begin position="30"/>
        <end position="253"/>
    </location>
</feature>
<sequence length="253" mass="26937">MRSARSTTTLALSCALVLGLAACGTGDEAETVDTSSAETAEDADAVADDVEEPTEDEAEEPEDAEEEPADDAAGGSGAEPEWANPLTTPGEEITSFTVGDVRVDVYQVGVTQAPKDGLFVDPEKNEPIIAEGDDIVFVNYVITNEGDTVDLGSSLVNISARYEDWPYMQGMDTITGAELYEEQEVNDSGTHQTAYRDPAVYPFESGQSYSTGMNFHYQPGTDVIFDATIVPVDENGDLLHDDKVEGEGTGTIS</sequence>
<feature type="region of interest" description="Disordered" evidence="1">
    <location>
        <begin position="25"/>
        <end position="91"/>
    </location>
</feature>
<dbReference type="Proteomes" id="UP000757540">
    <property type="component" value="Unassembled WGS sequence"/>
</dbReference>
<keyword evidence="4" id="KW-1185">Reference proteome</keyword>
<name>A0ABX2A1W7_9MICO</name>
<dbReference type="PROSITE" id="PS51257">
    <property type="entry name" value="PROKAR_LIPOPROTEIN"/>
    <property type="match status" value="1"/>
</dbReference>
<protein>
    <recommendedName>
        <fullName evidence="5">Telomeric repeat-binding factor 2</fullName>
    </recommendedName>
</protein>
<evidence type="ECO:0008006" key="5">
    <source>
        <dbReference type="Google" id="ProtNLM"/>
    </source>
</evidence>
<evidence type="ECO:0000313" key="3">
    <source>
        <dbReference type="EMBL" id="NOV95747.1"/>
    </source>
</evidence>